<evidence type="ECO:0000256" key="2">
    <source>
        <dbReference type="SAM" id="Phobius"/>
    </source>
</evidence>
<feature type="compositionally biased region" description="Low complexity" evidence="1">
    <location>
        <begin position="42"/>
        <end position="54"/>
    </location>
</feature>
<evidence type="ECO:0000313" key="4">
    <source>
        <dbReference type="Proteomes" id="UP000649739"/>
    </source>
</evidence>
<comment type="caution">
    <text evidence="3">The sequence shown here is derived from an EMBL/GenBank/DDBJ whole genome shotgun (WGS) entry which is preliminary data.</text>
</comment>
<accession>A0A8J3BAT0</accession>
<dbReference type="AlphaFoldDB" id="A0A8J3BAT0"/>
<evidence type="ECO:0000256" key="1">
    <source>
        <dbReference type="SAM" id="MobiDB-lite"/>
    </source>
</evidence>
<proteinExistence type="predicted"/>
<feature type="region of interest" description="Disordered" evidence="1">
    <location>
        <begin position="42"/>
        <end position="67"/>
    </location>
</feature>
<sequence>MHHLTVSGIARPLRGGASGVLVALVLVVGVLWMHGASTGHRGLPPAGHGPAAAHCPEDRGPHCPTEPTGHDGAACRVNLPAASAPVADPGPGTHCPASPAGEVRATVITADEAGAGSGRGPPSRAALSVLRI</sequence>
<keyword evidence="4" id="KW-1185">Reference proteome</keyword>
<organism evidence="3 4">
    <name type="scientific">Pilimelia anulata</name>
    <dbReference type="NCBI Taxonomy" id="53371"/>
    <lineage>
        <taxon>Bacteria</taxon>
        <taxon>Bacillati</taxon>
        <taxon>Actinomycetota</taxon>
        <taxon>Actinomycetes</taxon>
        <taxon>Micromonosporales</taxon>
        <taxon>Micromonosporaceae</taxon>
        <taxon>Pilimelia</taxon>
    </lineage>
</organism>
<feature type="transmembrane region" description="Helical" evidence="2">
    <location>
        <begin position="12"/>
        <end position="33"/>
    </location>
</feature>
<feature type="region of interest" description="Disordered" evidence="1">
    <location>
        <begin position="112"/>
        <end position="132"/>
    </location>
</feature>
<name>A0A8J3BAT0_9ACTN</name>
<reference evidence="3" key="1">
    <citation type="journal article" date="2014" name="Int. J. Syst. Evol. Microbiol.">
        <title>Complete genome sequence of Corynebacterium casei LMG S-19264T (=DSM 44701T), isolated from a smear-ripened cheese.</title>
        <authorList>
            <consortium name="US DOE Joint Genome Institute (JGI-PGF)"/>
            <person name="Walter F."/>
            <person name="Albersmeier A."/>
            <person name="Kalinowski J."/>
            <person name="Ruckert C."/>
        </authorList>
    </citation>
    <scope>NUCLEOTIDE SEQUENCE</scope>
    <source>
        <strain evidence="3">JCM 3090</strain>
    </source>
</reference>
<keyword evidence="2" id="KW-0812">Transmembrane</keyword>
<dbReference type="EMBL" id="BMQB01000011">
    <property type="protein sequence ID" value="GGK07066.1"/>
    <property type="molecule type" value="Genomic_DNA"/>
</dbReference>
<keyword evidence="2" id="KW-1133">Transmembrane helix</keyword>
<evidence type="ECO:0000313" key="3">
    <source>
        <dbReference type="EMBL" id="GGK07066.1"/>
    </source>
</evidence>
<gene>
    <name evidence="3" type="ORF">GCM10010123_41070</name>
</gene>
<dbReference type="Proteomes" id="UP000649739">
    <property type="component" value="Unassembled WGS sequence"/>
</dbReference>
<reference evidence="3" key="2">
    <citation type="submission" date="2020-09" db="EMBL/GenBank/DDBJ databases">
        <authorList>
            <person name="Sun Q."/>
            <person name="Ohkuma M."/>
        </authorList>
    </citation>
    <scope>NUCLEOTIDE SEQUENCE</scope>
    <source>
        <strain evidence="3">JCM 3090</strain>
    </source>
</reference>
<protein>
    <submittedName>
        <fullName evidence="3">Uncharacterized protein</fullName>
    </submittedName>
</protein>
<keyword evidence="2" id="KW-0472">Membrane</keyword>